<dbReference type="Proteomes" id="UP000019109">
    <property type="component" value="Unassembled WGS sequence"/>
</dbReference>
<proteinExistence type="predicted"/>
<dbReference type="RefSeq" id="WP_054847112.1">
    <property type="nucleotide sequence ID" value="NZ_BAVR01000057.1"/>
</dbReference>
<accession>W4V9R2</accession>
<dbReference type="EMBL" id="BAVR01000057">
    <property type="protein sequence ID" value="GAE90165.1"/>
    <property type="molecule type" value="Genomic_DNA"/>
</dbReference>
<gene>
    <name evidence="1" type="ORF">JCM21531_3752</name>
</gene>
<dbReference type="AlphaFoldDB" id="W4V9R2"/>
<reference evidence="1" key="1">
    <citation type="journal article" date="2014" name="Genome Announc.">
        <title>Draft Genome Sequence of Clostridium straminisolvens Strain JCM 21531T, Isolated from a Cellulose-Degrading Bacterial Community.</title>
        <authorList>
            <person name="Yuki M."/>
            <person name="Oshima K."/>
            <person name="Suda W."/>
            <person name="Sakamoto M."/>
            <person name="Kitamura K."/>
            <person name="Iida T."/>
            <person name="Hattori M."/>
            <person name="Ohkuma M."/>
        </authorList>
    </citation>
    <scope>NUCLEOTIDE SEQUENCE [LARGE SCALE GENOMIC DNA]</scope>
    <source>
        <strain evidence="1">JCM 21531</strain>
    </source>
</reference>
<organism evidence="1 2">
    <name type="scientific">Acetivibrio straminisolvens JCM 21531</name>
    <dbReference type="NCBI Taxonomy" id="1294263"/>
    <lineage>
        <taxon>Bacteria</taxon>
        <taxon>Bacillati</taxon>
        <taxon>Bacillota</taxon>
        <taxon>Clostridia</taxon>
        <taxon>Eubacteriales</taxon>
        <taxon>Oscillospiraceae</taxon>
        <taxon>Acetivibrio</taxon>
    </lineage>
</organism>
<sequence>MSIFNASDGGILNDYMLFFDWLDRILSQELPKGIKAFNFNLYEGAEGTYDIQLIGSDEFDEDDSDWACTDFFTTGEDICFIKRSKNIEYWEDGLKYITEIVMRYLDEGIYVHILKGADAVGIGFVDGDIDIIYCSKTV</sequence>
<protein>
    <submittedName>
        <fullName evidence="1">Uncharacterized protein</fullName>
    </submittedName>
</protein>
<dbReference type="STRING" id="1294263.JCM21531_3752"/>
<comment type="caution">
    <text evidence="1">The sequence shown here is derived from an EMBL/GenBank/DDBJ whole genome shotgun (WGS) entry which is preliminary data.</text>
</comment>
<keyword evidence="2" id="KW-1185">Reference proteome</keyword>
<evidence type="ECO:0000313" key="2">
    <source>
        <dbReference type="Proteomes" id="UP000019109"/>
    </source>
</evidence>
<evidence type="ECO:0000313" key="1">
    <source>
        <dbReference type="EMBL" id="GAE90165.1"/>
    </source>
</evidence>
<name>W4V9R2_9FIRM</name>